<dbReference type="PROSITE" id="PS50054">
    <property type="entry name" value="TYR_PHOSPHATASE_DUAL"/>
    <property type="match status" value="1"/>
</dbReference>
<dbReference type="Gene3D" id="3.90.190.10">
    <property type="entry name" value="Protein tyrosine phosphatase superfamily"/>
    <property type="match status" value="1"/>
</dbReference>
<comment type="caution">
    <text evidence="9">The sequence shown here is derived from an EMBL/GenBank/DDBJ whole genome shotgun (WGS) entry which is preliminary data.</text>
</comment>
<name>A0AAW1MTX9_POPJA</name>
<dbReference type="InterPro" id="IPR029021">
    <property type="entry name" value="Prot-tyrosine_phosphatase-like"/>
</dbReference>
<dbReference type="EMBL" id="JASPKY010000025">
    <property type="protein sequence ID" value="KAK9751904.1"/>
    <property type="molecule type" value="Genomic_DNA"/>
</dbReference>
<evidence type="ECO:0000256" key="5">
    <source>
        <dbReference type="SAM" id="MobiDB-lite"/>
    </source>
</evidence>
<dbReference type="Proteomes" id="UP001458880">
    <property type="component" value="Unassembled WGS sequence"/>
</dbReference>
<dbReference type="Gene3D" id="3.40.250.10">
    <property type="entry name" value="Rhodanese-like domain"/>
    <property type="match status" value="1"/>
</dbReference>
<evidence type="ECO:0000259" key="7">
    <source>
        <dbReference type="PROSITE" id="PS50056"/>
    </source>
</evidence>
<evidence type="ECO:0000256" key="2">
    <source>
        <dbReference type="ARBA" id="ARBA00013064"/>
    </source>
</evidence>
<dbReference type="CDD" id="cd01446">
    <property type="entry name" value="DSP_MapKP"/>
    <property type="match status" value="1"/>
</dbReference>
<evidence type="ECO:0000259" key="8">
    <source>
        <dbReference type="PROSITE" id="PS50206"/>
    </source>
</evidence>
<evidence type="ECO:0000259" key="6">
    <source>
        <dbReference type="PROSITE" id="PS50054"/>
    </source>
</evidence>
<dbReference type="GO" id="GO:0005829">
    <property type="term" value="C:cytosol"/>
    <property type="evidence" value="ECO:0007669"/>
    <property type="project" value="TreeGrafter"/>
</dbReference>
<dbReference type="InterPro" id="IPR020422">
    <property type="entry name" value="TYR_PHOSPHATASE_DUAL_dom"/>
</dbReference>
<dbReference type="SMART" id="SM00195">
    <property type="entry name" value="DSPc"/>
    <property type="match status" value="1"/>
</dbReference>
<feature type="compositionally biased region" description="Polar residues" evidence="5">
    <location>
        <begin position="474"/>
        <end position="487"/>
    </location>
</feature>
<dbReference type="EC" id="3.1.3.48" evidence="2"/>
<dbReference type="Pfam" id="PF00581">
    <property type="entry name" value="Rhodanese"/>
    <property type="match status" value="1"/>
</dbReference>
<dbReference type="GO" id="GO:0033550">
    <property type="term" value="F:MAP kinase tyrosine phosphatase activity"/>
    <property type="evidence" value="ECO:0007669"/>
    <property type="project" value="TreeGrafter"/>
</dbReference>
<dbReference type="InterPro" id="IPR000340">
    <property type="entry name" value="Dual-sp_phosphatase_cat-dom"/>
</dbReference>
<dbReference type="InterPro" id="IPR016130">
    <property type="entry name" value="Tyr_Pase_AS"/>
</dbReference>
<keyword evidence="3" id="KW-0378">Hydrolase</keyword>
<accession>A0AAW1MTX9</accession>
<dbReference type="SUPFAM" id="SSF52821">
    <property type="entry name" value="Rhodanese/Cell cycle control phosphatase"/>
    <property type="match status" value="1"/>
</dbReference>
<dbReference type="InterPro" id="IPR036873">
    <property type="entry name" value="Rhodanese-like_dom_sf"/>
</dbReference>
<feature type="domain" description="Tyrosine specific protein phosphatases" evidence="7">
    <location>
        <begin position="380"/>
        <end position="438"/>
    </location>
</feature>
<comment type="similarity">
    <text evidence="1">Belongs to the protein-tyrosine phosphatase family. Non-receptor class dual specificity subfamily.</text>
</comment>
<dbReference type="FunFam" id="3.90.190.10:FF:000028">
    <property type="entry name" value="Dual specificity phosphatase 10"/>
    <property type="match status" value="1"/>
</dbReference>
<dbReference type="GO" id="GO:0043409">
    <property type="term" value="P:negative regulation of MAPK cascade"/>
    <property type="evidence" value="ECO:0007669"/>
    <property type="project" value="TreeGrafter"/>
</dbReference>
<dbReference type="GO" id="GO:0008330">
    <property type="term" value="F:protein tyrosine/threonine phosphatase activity"/>
    <property type="evidence" value="ECO:0007669"/>
    <property type="project" value="TreeGrafter"/>
</dbReference>
<dbReference type="PROSITE" id="PS00383">
    <property type="entry name" value="TYR_PHOSPHATASE_1"/>
    <property type="match status" value="1"/>
</dbReference>
<sequence length="487" mass="54899">MNLHVPELCIYNRKCLFIYLYLHFVDSKSYSSNSFCDVHYNVMSAVCLEPSVVRSRETLKLPLNRSLSEPGPQQKPLNLFLSPPKRCKLEPTSVSLPTSPCAESVTLQRALTLSKVSTIDPDGLKQRLESARPGPRPFIIVDCRSFISYNISHISGAININCTDRFNRRRLQQGKATLADLATREGKELFKKRSIKEVFVYDDSTMDKDRVTPSHPLLLVLSSLVEDSREPILLLGNCEVCFGKLKRKRKPDMGIKRKSTCLVLRFMPVQQNISRGHREFHRKHKELCEDTLVSGLPVKGLPSSASCPAIADIDSHPASRVLPFLYLGNSRDAADLTRLQDLRTTWVLNVTSQLPGYHEECGITYKQIPASDSGQQNLKQYFEEAFEFIENARKSGSKVLVHCQAGVSRSATIAIAYIMKYQNYSLVEAYKLVKAARPIISPNLNFMGQLLELEESLRSGDPQRKSPCHPFHWSHQSNDEVSQGCSV</sequence>
<dbReference type="PRINTS" id="PR01764">
    <property type="entry name" value="MAPKPHPHTASE"/>
</dbReference>
<dbReference type="GO" id="GO:0017017">
    <property type="term" value="F:MAP kinase tyrosine/serine/threonine phosphatase activity"/>
    <property type="evidence" value="ECO:0007669"/>
    <property type="project" value="InterPro"/>
</dbReference>
<keyword evidence="4" id="KW-0904">Protein phosphatase</keyword>
<feature type="region of interest" description="Disordered" evidence="5">
    <location>
        <begin position="459"/>
        <end position="487"/>
    </location>
</feature>
<evidence type="ECO:0000256" key="1">
    <source>
        <dbReference type="ARBA" id="ARBA00008601"/>
    </source>
</evidence>
<dbReference type="Pfam" id="PF00782">
    <property type="entry name" value="DSPc"/>
    <property type="match status" value="1"/>
</dbReference>
<organism evidence="9 10">
    <name type="scientific">Popillia japonica</name>
    <name type="common">Japanese beetle</name>
    <dbReference type="NCBI Taxonomy" id="7064"/>
    <lineage>
        <taxon>Eukaryota</taxon>
        <taxon>Metazoa</taxon>
        <taxon>Ecdysozoa</taxon>
        <taxon>Arthropoda</taxon>
        <taxon>Hexapoda</taxon>
        <taxon>Insecta</taxon>
        <taxon>Pterygota</taxon>
        <taxon>Neoptera</taxon>
        <taxon>Endopterygota</taxon>
        <taxon>Coleoptera</taxon>
        <taxon>Polyphaga</taxon>
        <taxon>Scarabaeiformia</taxon>
        <taxon>Scarabaeidae</taxon>
        <taxon>Rutelinae</taxon>
        <taxon>Popillia</taxon>
    </lineage>
</organism>
<evidence type="ECO:0000313" key="10">
    <source>
        <dbReference type="Proteomes" id="UP001458880"/>
    </source>
</evidence>
<evidence type="ECO:0000256" key="4">
    <source>
        <dbReference type="ARBA" id="ARBA00022912"/>
    </source>
</evidence>
<evidence type="ECO:0000313" key="9">
    <source>
        <dbReference type="EMBL" id="KAK9751904.1"/>
    </source>
</evidence>
<dbReference type="SUPFAM" id="SSF52799">
    <property type="entry name" value="(Phosphotyrosine protein) phosphatases II"/>
    <property type="match status" value="1"/>
</dbReference>
<dbReference type="InterPro" id="IPR001763">
    <property type="entry name" value="Rhodanese-like_dom"/>
</dbReference>
<keyword evidence="10" id="KW-1185">Reference proteome</keyword>
<dbReference type="InterPro" id="IPR000387">
    <property type="entry name" value="Tyr_Pase_dom"/>
</dbReference>
<dbReference type="PANTHER" id="PTHR10159:SF528">
    <property type="entry name" value="PUCKERED, ISOFORM A"/>
    <property type="match status" value="1"/>
</dbReference>
<feature type="domain" description="Rhodanese" evidence="8">
    <location>
        <begin position="134"/>
        <end position="204"/>
    </location>
</feature>
<evidence type="ECO:0000256" key="3">
    <source>
        <dbReference type="ARBA" id="ARBA00022801"/>
    </source>
</evidence>
<gene>
    <name evidence="9" type="ORF">QE152_g4698</name>
</gene>
<reference evidence="9 10" key="1">
    <citation type="journal article" date="2024" name="BMC Genomics">
        <title>De novo assembly and annotation of Popillia japonica's genome with initial clues to its potential as an invasive pest.</title>
        <authorList>
            <person name="Cucini C."/>
            <person name="Boschi S."/>
            <person name="Funari R."/>
            <person name="Cardaioli E."/>
            <person name="Iannotti N."/>
            <person name="Marturano G."/>
            <person name="Paoli F."/>
            <person name="Bruttini M."/>
            <person name="Carapelli A."/>
            <person name="Frati F."/>
            <person name="Nardi F."/>
        </authorList>
    </citation>
    <scope>NUCLEOTIDE SEQUENCE [LARGE SCALE GENOMIC DNA]</scope>
    <source>
        <strain evidence="9">DMR45628</strain>
    </source>
</reference>
<feature type="domain" description="Tyrosine-protein phosphatase" evidence="6">
    <location>
        <begin position="316"/>
        <end position="459"/>
    </location>
</feature>
<dbReference type="PROSITE" id="PS50056">
    <property type="entry name" value="TYR_PHOSPHATASE_2"/>
    <property type="match status" value="1"/>
</dbReference>
<dbReference type="PROSITE" id="PS50206">
    <property type="entry name" value="RHODANESE_3"/>
    <property type="match status" value="1"/>
</dbReference>
<proteinExistence type="inferred from homology"/>
<dbReference type="InterPro" id="IPR008343">
    <property type="entry name" value="MKP"/>
</dbReference>
<protein>
    <recommendedName>
        <fullName evidence="2">protein-tyrosine-phosphatase</fullName>
        <ecNumber evidence="2">3.1.3.48</ecNumber>
    </recommendedName>
</protein>
<dbReference type="PANTHER" id="PTHR10159">
    <property type="entry name" value="DUAL SPECIFICITY PROTEIN PHOSPHATASE"/>
    <property type="match status" value="1"/>
</dbReference>
<dbReference type="AlphaFoldDB" id="A0AAW1MTX9"/>